<dbReference type="GO" id="GO:0000932">
    <property type="term" value="C:P-body"/>
    <property type="evidence" value="ECO:0007669"/>
    <property type="project" value="TreeGrafter"/>
</dbReference>
<feature type="region of interest" description="Disordered" evidence="7">
    <location>
        <begin position="260"/>
        <end position="282"/>
    </location>
</feature>
<dbReference type="Pfam" id="PF17216">
    <property type="entry name" value="Rrp44_CSD1"/>
    <property type="match status" value="1"/>
</dbReference>
<feature type="compositionally biased region" description="Low complexity" evidence="7">
    <location>
        <begin position="141"/>
        <end position="150"/>
    </location>
</feature>
<evidence type="ECO:0000256" key="4">
    <source>
        <dbReference type="ARBA" id="ARBA00022839"/>
    </source>
</evidence>
<feature type="region of interest" description="Disordered" evidence="7">
    <location>
        <begin position="96"/>
        <end position="182"/>
    </location>
</feature>
<dbReference type="EMBL" id="JBBCAQ010000008">
    <property type="protein sequence ID" value="KAK7602572.1"/>
    <property type="molecule type" value="Genomic_DNA"/>
</dbReference>
<dbReference type="Gene3D" id="2.40.50.690">
    <property type="match status" value="1"/>
</dbReference>
<keyword evidence="5" id="KW-0694">RNA-binding</keyword>
<keyword evidence="4" id="KW-0269">Exonuclease</keyword>
<dbReference type="GO" id="GO:0010587">
    <property type="term" value="P:miRNA catabolic process"/>
    <property type="evidence" value="ECO:0007669"/>
    <property type="project" value="TreeGrafter"/>
</dbReference>
<dbReference type="PROSITE" id="PS01175">
    <property type="entry name" value="RIBONUCLEASE_II"/>
    <property type="match status" value="1"/>
</dbReference>
<evidence type="ECO:0000256" key="3">
    <source>
        <dbReference type="ARBA" id="ARBA00022801"/>
    </source>
</evidence>
<gene>
    <name evidence="9" type="ORF">V9T40_008161</name>
</gene>
<dbReference type="Gene3D" id="2.40.50.700">
    <property type="match status" value="1"/>
</dbReference>
<feature type="compositionally biased region" description="Polar residues" evidence="7">
    <location>
        <begin position="122"/>
        <end position="135"/>
    </location>
</feature>
<dbReference type="Pfam" id="PF17849">
    <property type="entry name" value="OB_Dis3"/>
    <property type="match status" value="1"/>
</dbReference>
<evidence type="ECO:0000259" key="8">
    <source>
        <dbReference type="SMART" id="SM00955"/>
    </source>
</evidence>
<evidence type="ECO:0000256" key="1">
    <source>
        <dbReference type="ARBA" id="ARBA00005785"/>
    </source>
</evidence>
<protein>
    <recommendedName>
        <fullName evidence="8">RNB domain-containing protein</fullName>
    </recommendedName>
</protein>
<feature type="compositionally biased region" description="Polar residues" evidence="7">
    <location>
        <begin position="105"/>
        <end position="115"/>
    </location>
</feature>
<name>A0AAN9TPN6_9HEMI</name>
<dbReference type="InterPro" id="IPR022966">
    <property type="entry name" value="RNase_II/R_CS"/>
</dbReference>
<sequence>MDPRTGRPCYSSSVRNYADAQTKSKKNSIVITNSNLTSTSQSESSLCRVEFQNDKISLALPPNMTWEEISTKSFSQREIDDLLRVTYQLNHQLRRKKKRMRNFRNDSVSMDQQSRPYPYTRSCPSMSIRNQSVRNFNYCESKPNPSSPSKNKIRPKASNTVANSKQNPIENRKKPENQESNVMEPVLSKVDQSSQATNSVTILESGKSVQKGDIDNKRKYSTDELFKLREPEITNSEIIETLQNYFTRNNCPLFVENSCKQKPNPIRSNNPSTSGNRSHGSKLPGLEELMQLSWVGSDDSGEAETRTSEDTVEIFDDYYDDLTIQEGLKNGTMYQDILRINTKNWREAFVSCSLDNKDIYIDGMKNRNRALDGDEVVVELLPEKQTNVTNAADDNVQKVATQKCGKVVRIIKENHPRTAVGSLKHVYCKKTLNIFHCPIDARLPRIKITHSQCVPLVKLRTLKESVVYSAKITKWDSIKNAEGTLLEEIGDAEDPNVETKCILFENFLDVTPFESSSEFIPSLPYEIPADEISRRLDIRNRCVFTIDPPGAKDLDDALSCRILPNNNFEVGIHIADVTHFLVSDSPLDLNAREKATSVYLTETVYHMLPFDLCKLCSLTPGDDKLAFSVFVEFDEDANVISHSFSKTVLRSCVQLTYAHAQDVIDNYADSYKPDSFPPVMNGFSANDCVYNILLLQKLASIMRTRRFAGGALKIDKPKIVFKLDENRLPCSFSLYVGQECNWLIEEFMLLANILAANKILESFPKTALLRFHDSPKEKSLSTAVEFLEKVGIFIDITDAGSIYKSMMQYDGLDEIGMARMAVITNFLIKPMVKALYVCSAENTDRLKGFWHYALNTPYYTHFTSPIRRYADVVVHRLLAASLGYSEAPQLSSDEVQEIANNCNDKKNSSKKASETSAELYLKIYLERVGPIRVRAVVIVVKERHFELMDLTTRTVSRVQINVSFSNDNRAKIKGVEKVEFENESMPSIKITWKNDPEPLEQIIQIFTIVDVELSFKKSSGQRLLNKIHAELLKPTTIKGNEVEFVYNGDRVTEDIVHFALRVSNPPIRRLKDKDSLNQLIKDNTIFFTYLGESTDDLWLYSGYELPAVVVHKENNIYQFDENEWDDNLNSSLHKWVNEERFPTFVKVTRLNINSLMKTKKYLVLAIVEESKVQEIPQHMMETFQFGWIGSPDLANSIAIMKVPLPYLIVLNSTNNYHHIPDDEPHQLTPEAIAIFLESILNQTAKTYGGSNFLVSLYRIYFESMVMLTEMWKGNPVLTTVIFGLPSGFLMLICYSIHCTDILDADEDDIDDDSSHEKKE</sequence>
<dbReference type="InterPro" id="IPR050180">
    <property type="entry name" value="RNR_Ribonuclease"/>
</dbReference>
<dbReference type="GO" id="GO:0006402">
    <property type="term" value="P:mRNA catabolic process"/>
    <property type="evidence" value="ECO:0007669"/>
    <property type="project" value="TreeGrafter"/>
</dbReference>
<dbReference type="Pfam" id="PF00773">
    <property type="entry name" value="RNB"/>
    <property type="match status" value="1"/>
</dbReference>
<dbReference type="SUPFAM" id="SSF50249">
    <property type="entry name" value="Nucleic acid-binding proteins"/>
    <property type="match status" value="2"/>
</dbReference>
<dbReference type="Proteomes" id="UP001367676">
    <property type="component" value="Unassembled WGS sequence"/>
</dbReference>
<feature type="compositionally biased region" description="Polar residues" evidence="7">
    <location>
        <begin position="10"/>
        <end position="25"/>
    </location>
</feature>
<evidence type="ECO:0000313" key="10">
    <source>
        <dbReference type="Proteomes" id="UP001367676"/>
    </source>
</evidence>
<evidence type="ECO:0000256" key="7">
    <source>
        <dbReference type="SAM" id="MobiDB-lite"/>
    </source>
</evidence>
<accession>A0AAN9TPN6</accession>
<dbReference type="InterPro" id="IPR033771">
    <property type="entry name" value="Rrp44_CSD1"/>
</dbReference>
<dbReference type="InterPro" id="IPR001900">
    <property type="entry name" value="RNase_II/R"/>
</dbReference>
<keyword evidence="2" id="KW-0540">Nuclease</keyword>
<feature type="region of interest" description="Disordered" evidence="7">
    <location>
        <begin position="1"/>
        <end position="25"/>
    </location>
</feature>
<dbReference type="Gene3D" id="2.40.50.140">
    <property type="entry name" value="Nucleic acid-binding proteins"/>
    <property type="match status" value="1"/>
</dbReference>
<evidence type="ECO:0000313" key="9">
    <source>
        <dbReference type="EMBL" id="KAK7602572.1"/>
    </source>
</evidence>
<evidence type="ECO:0000256" key="5">
    <source>
        <dbReference type="ARBA" id="ARBA00022884"/>
    </source>
</evidence>
<keyword evidence="10" id="KW-1185">Reference proteome</keyword>
<comment type="caution">
    <text evidence="9">The sequence shown here is derived from an EMBL/GenBank/DDBJ whole genome shotgun (WGS) entry which is preliminary data.</text>
</comment>
<feature type="compositionally biased region" description="Polar residues" evidence="7">
    <location>
        <begin position="260"/>
        <end position="278"/>
    </location>
</feature>
<comment type="similarity">
    <text evidence="1 6">Belongs to the RNR ribonuclease family.</text>
</comment>
<dbReference type="GO" id="GO:0000175">
    <property type="term" value="F:3'-5'-RNA exonuclease activity"/>
    <property type="evidence" value="ECO:0007669"/>
    <property type="project" value="TreeGrafter"/>
</dbReference>
<evidence type="ECO:0000256" key="6">
    <source>
        <dbReference type="RuleBase" id="RU003901"/>
    </source>
</evidence>
<feature type="compositionally biased region" description="Polar residues" evidence="7">
    <location>
        <begin position="157"/>
        <end position="169"/>
    </location>
</feature>
<reference evidence="9 10" key="1">
    <citation type="submission" date="2024-03" db="EMBL/GenBank/DDBJ databases">
        <title>Adaptation during the transition from Ophiocordyceps entomopathogen to insect associate is accompanied by gene loss and intensified selection.</title>
        <authorList>
            <person name="Ward C.M."/>
            <person name="Onetto C.A."/>
            <person name="Borneman A.R."/>
        </authorList>
    </citation>
    <scope>NUCLEOTIDE SEQUENCE [LARGE SCALE GENOMIC DNA]</scope>
    <source>
        <strain evidence="9">AWRI1</strain>
        <tissue evidence="9">Single Adult Female</tissue>
    </source>
</reference>
<dbReference type="GO" id="GO:0003723">
    <property type="term" value="F:RNA binding"/>
    <property type="evidence" value="ECO:0007669"/>
    <property type="project" value="UniProtKB-KW"/>
</dbReference>
<dbReference type="PANTHER" id="PTHR23355">
    <property type="entry name" value="RIBONUCLEASE"/>
    <property type="match status" value="1"/>
</dbReference>
<dbReference type="InterPro" id="IPR041505">
    <property type="entry name" value="Dis3_CSD2"/>
</dbReference>
<dbReference type="SMART" id="SM00955">
    <property type="entry name" value="RNB"/>
    <property type="match status" value="1"/>
</dbReference>
<keyword evidence="3" id="KW-0378">Hydrolase</keyword>
<feature type="domain" description="RNB" evidence="8">
    <location>
        <begin position="535"/>
        <end position="884"/>
    </location>
</feature>
<organism evidence="9 10">
    <name type="scientific">Parthenolecanium corni</name>
    <dbReference type="NCBI Taxonomy" id="536013"/>
    <lineage>
        <taxon>Eukaryota</taxon>
        <taxon>Metazoa</taxon>
        <taxon>Ecdysozoa</taxon>
        <taxon>Arthropoda</taxon>
        <taxon>Hexapoda</taxon>
        <taxon>Insecta</taxon>
        <taxon>Pterygota</taxon>
        <taxon>Neoptera</taxon>
        <taxon>Paraneoptera</taxon>
        <taxon>Hemiptera</taxon>
        <taxon>Sternorrhyncha</taxon>
        <taxon>Coccoidea</taxon>
        <taxon>Coccidae</taxon>
        <taxon>Parthenolecanium</taxon>
    </lineage>
</organism>
<evidence type="ECO:0000256" key="2">
    <source>
        <dbReference type="ARBA" id="ARBA00022722"/>
    </source>
</evidence>
<dbReference type="PANTHER" id="PTHR23355:SF9">
    <property type="entry name" value="DIS3-LIKE EXONUCLEASE 2"/>
    <property type="match status" value="1"/>
</dbReference>
<dbReference type="InterPro" id="IPR012340">
    <property type="entry name" value="NA-bd_OB-fold"/>
</dbReference>
<proteinExistence type="inferred from homology"/>